<sequence length="179" mass="19221">MSRIGKKPVPVPAGVTASVDGQIVKAKGAKGELSFVVHDEVLVKMEDGAVSVDPRDQSKEARSKWGGMSRTMISNIFVGVKDGFEKKLEISGVGYRAAMQGKNLQLSLGFSHEVVYDVPAGITVAVPKPTEIVVSGIDKQQVGQVAAEIREYRGPPEPYKGKGVKYAGEKIVRKEGKKK</sequence>
<dbReference type="InterPro" id="IPR020040">
    <property type="entry name" value="Ribosomal_uL6_a/b-dom"/>
</dbReference>
<dbReference type="InterPro" id="IPR019906">
    <property type="entry name" value="Ribosomal_uL6_bac-type"/>
</dbReference>
<dbReference type="GO" id="GO:0003735">
    <property type="term" value="F:structural constituent of ribosome"/>
    <property type="evidence" value="ECO:0007669"/>
    <property type="project" value="UniProtKB-UniRule"/>
</dbReference>
<organism evidence="8 9">
    <name type="scientific">Brucella intermedia 229E</name>
    <dbReference type="NCBI Taxonomy" id="1337887"/>
    <lineage>
        <taxon>Bacteria</taxon>
        <taxon>Pseudomonadati</taxon>
        <taxon>Pseudomonadota</taxon>
        <taxon>Alphaproteobacteria</taxon>
        <taxon>Hyphomicrobiales</taxon>
        <taxon>Brucellaceae</taxon>
        <taxon>Brucella/Ochrobactrum group</taxon>
        <taxon>Brucella</taxon>
    </lineage>
</organism>
<reference evidence="8 9" key="1">
    <citation type="journal article" date="2014" name="FEMS Microbiol. Lett.">
        <title>Genome sequencing analysis reveals virulence-related gene content of Ochrobactrum intermedium strain 229E, a urease-positive strain isolated from the human gastric niche.</title>
        <authorList>
            <person name="Kulkarni G.J."/>
            <person name="Shetty S."/>
            <person name="Dharne M.S."/>
            <person name="Shouche Y.S."/>
        </authorList>
    </citation>
    <scope>NUCLEOTIDE SEQUENCE [LARGE SCALE GENOMIC DNA]</scope>
    <source>
        <strain evidence="8 9">229E</strain>
    </source>
</reference>
<protein>
    <recommendedName>
        <fullName evidence="4">Large ribosomal subunit protein uL6</fullName>
    </recommendedName>
</protein>
<feature type="domain" description="Large ribosomal subunit protein uL6 alpha-beta" evidence="7">
    <location>
        <begin position="11"/>
        <end position="83"/>
    </location>
</feature>
<proteinExistence type="inferred from homology"/>
<dbReference type="PROSITE" id="PS00525">
    <property type="entry name" value="RIBOSOMAL_L6_1"/>
    <property type="match status" value="1"/>
</dbReference>
<dbReference type="Proteomes" id="UP000016842">
    <property type="component" value="Unassembled WGS sequence"/>
</dbReference>
<dbReference type="AlphaFoldDB" id="U4V983"/>
<evidence type="ECO:0000256" key="4">
    <source>
        <dbReference type="HAMAP-Rule" id="MF_01365"/>
    </source>
</evidence>
<evidence type="ECO:0000259" key="7">
    <source>
        <dbReference type="Pfam" id="PF00347"/>
    </source>
</evidence>
<evidence type="ECO:0000256" key="1">
    <source>
        <dbReference type="ARBA" id="ARBA00009356"/>
    </source>
</evidence>
<dbReference type="PANTHER" id="PTHR11655:SF14">
    <property type="entry name" value="LARGE RIBOSOMAL SUBUNIT PROTEIN UL6M"/>
    <property type="match status" value="1"/>
</dbReference>
<dbReference type="InterPro" id="IPR002358">
    <property type="entry name" value="Ribosomal_uL6_CS"/>
</dbReference>
<evidence type="ECO:0000256" key="3">
    <source>
        <dbReference type="ARBA" id="ARBA00023274"/>
    </source>
</evidence>
<evidence type="ECO:0000313" key="8">
    <source>
        <dbReference type="EMBL" id="ERM02550.1"/>
    </source>
</evidence>
<evidence type="ECO:0000256" key="5">
    <source>
        <dbReference type="RuleBase" id="RU003869"/>
    </source>
</evidence>
<keyword evidence="2 4" id="KW-0689">Ribosomal protein</keyword>
<dbReference type="InterPro" id="IPR036789">
    <property type="entry name" value="Ribosomal_uL6-like_a/b-dom_sf"/>
</dbReference>
<comment type="function">
    <text evidence="4 6">This protein binds to the 23S rRNA, and is important in its secondary structure. It is located near the subunit interface in the base of the L7/L12 stalk, and near the tRNA binding site of the peptidyltransferase center.</text>
</comment>
<dbReference type="PRINTS" id="PR00059">
    <property type="entry name" value="RIBOSOMALL6"/>
</dbReference>
<feature type="domain" description="Large ribosomal subunit protein uL6 alpha-beta" evidence="7">
    <location>
        <begin position="92"/>
        <end position="166"/>
    </location>
</feature>
<dbReference type="GO" id="GO:0022625">
    <property type="term" value="C:cytosolic large ribosomal subunit"/>
    <property type="evidence" value="ECO:0007669"/>
    <property type="project" value="UniProtKB-UniRule"/>
</dbReference>
<dbReference type="HAMAP" id="MF_01365_B">
    <property type="entry name" value="Ribosomal_uL6_B"/>
    <property type="match status" value="1"/>
</dbReference>
<gene>
    <name evidence="4" type="primary">rplF</name>
    <name evidence="8" type="ORF">Q644_15965</name>
</gene>
<dbReference type="NCBIfam" id="TIGR03654">
    <property type="entry name" value="L6_bact"/>
    <property type="match status" value="1"/>
</dbReference>
<dbReference type="SUPFAM" id="SSF56053">
    <property type="entry name" value="Ribosomal protein L6"/>
    <property type="match status" value="2"/>
</dbReference>
<evidence type="ECO:0000313" key="9">
    <source>
        <dbReference type="Proteomes" id="UP000016842"/>
    </source>
</evidence>
<evidence type="ECO:0000256" key="6">
    <source>
        <dbReference type="RuleBase" id="RU003870"/>
    </source>
</evidence>
<keyword evidence="4 6" id="KW-0694">RNA-binding</keyword>
<dbReference type="PATRIC" id="fig|1337887.3.peg.1575"/>
<dbReference type="GO" id="GO:0002181">
    <property type="term" value="P:cytoplasmic translation"/>
    <property type="evidence" value="ECO:0007669"/>
    <property type="project" value="TreeGrafter"/>
</dbReference>
<keyword evidence="3 4" id="KW-0687">Ribonucleoprotein</keyword>
<evidence type="ECO:0000256" key="2">
    <source>
        <dbReference type="ARBA" id="ARBA00022980"/>
    </source>
</evidence>
<dbReference type="EMBL" id="ASXJ01000078">
    <property type="protein sequence ID" value="ERM02550.1"/>
    <property type="molecule type" value="Genomic_DNA"/>
</dbReference>
<dbReference type="Gene3D" id="3.90.930.12">
    <property type="entry name" value="Ribosomal protein L6, alpha-beta domain"/>
    <property type="match status" value="2"/>
</dbReference>
<comment type="subunit">
    <text evidence="4">Part of the 50S ribosomal subunit.</text>
</comment>
<keyword evidence="4 6" id="KW-0699">rRNA-binding</keyword>
<comment type="similarity">
    <text evidence="1 4 5">Belongs to the universal ribosomal protein uL6 family.</text>
</comment>
<dbReference type="PIRSF" id="PIRSF002162">
    <property type="entry name" value="Ribosomal_L6"/>
    <property type="match status" value="1"/>
</dbReference>
<dbReference type="PANTHER" id="PTHR11655">
    <property type="entry name" value="60S/50S RIBOSOMAL PROTEIN L6/L9"/>
    <property type="match status" value="1"/>
</dbReference>
<dbReference type="InterPro" id="IPR000702">
    <property type="entry name" value="Ribosomal_uL6-like"/>
</dbReference>
<dbReference type="GO" id="GO:0019843">
    <property type="term" value="F:rRNA binding"/>
    <property type="evidence" value="ECO:0007669"/>
    <property type="project" value="UniProtKB-UniRule"/>
</dbReference>
<dbReference type="FunFam" id="3.90.930.12:FF:000001">
    <property type="entry name" value="50S ribosomal protein L6"/>
    <property type="match status" value="1"/>
</dbReference>
<name>U4V983_9HYPH</name>
<accession>U4V983</accession>
<dbReference type="Pfam" id="PF00347">
    <property type="entry name" value="Ribosomal_L6"/>
    <property type="match status" value="2"/>
</dbReference>
<comment type="caution">
    <text evidence="8">The sequence shown here is derived from an EMBL/GenBank/DDBJ whole genome shotgun (WGS) entry which is preliminary data.</text>
</comment>